<dbReference type="PANTHER" id="PTHR30486">
    <property type="entry name" value="TWITCHING MOTILITY PROTEIN PILT"/>
    <property type="match status" value="1"/>
</dbReference>
<dbReference type="Pfam" id="PF00437">
    <property type="entry name" value="T2SSE"/>
    <property type="match status" value="1"/>
</dbReference>
<protein>
    <submittedName>
        <fullName evidence="3">Twitching motility protein</fullName>
    </submittedName>
</protein>
<dbReference type="InterPro" id="IPR001482">
    <property type="entry name" value="T2SS/T4SS_dom"/>
</dbReference>
<dbReference type="EMBL" id="BLYL01000005">
    <property type="protein sequence ID" value="GFO94125.1"/>
    <property type="molecule type" value="Genomic_DNA"/>
</dbReference>
<reference evidence="3" key="1">
    <citation type="submission" date="2020-06" db="EMBL/GenBank/DDBJ databases">
        <title>Characterization of fructooligosaccharide metabolism and fructooligosaccharide-degrading enzymes in human commensal butyrate producers.</title>
        <authorList>
            <person name="Tanno H."/>
            <person name="Fujii T."/>
            <person name="Hirano K."/>
            <person name="Maeno S."/>
            <person name="Tonozuka T."/>
            <person name="Sakamoto M."/>
            <person name="Ohkuma M."/>
            <person name="Tochio T."/>
            <person name="Endo A."/>
        </authorList>
    </citation>
    <scope>NUCLEOTIDE SEQUENCE</scope>
    <source>
        <strain evidence="3">JCM 31265</strain>
    </source>
</reference>
<organism evidence="3 4">
    <name type="scientific">Coprococcus eutactus</name>
    <dbReference type="NCBI Taxonomy" id="33043"/>
    <lineage>
        <taxon>Bacteria</taxon>
        <taxon>Bacillati</taxon>
        <taxon>Bacillota</taxon>
        <taxon>Clostridia</taxon>
        <taxon>Lachnospirales</taxon>
        <taxon>Lachnospiraceae</taxon>
        <taxon>Coprococcus</taxon>
    </lineage>
</organism>
<dbReference type="InterPro" id="IPR027417">
    <property type="entry name" value="P-loop_NTPase"/>
</dbReference>
<dbReference type="InterPro" id="IPR003593">
    <property type="entry name" value="AAA+_ATPase"/>
</dbReference>
<name>A0AAI9K1Z6_9FIRM</name>
<dbReference type="GO" id="GO:0005524">
    <property type="term" value="F:ATP binding"/>
    <property type="evidence" value="ECO:0007669"/>
    <property type="project" value="InterPro"/>
</dbReference>
<dbReference type="Gene3D" id="3.40.50.300">
    <property type="entry name" value="P-loop containing nucleotide triphosphate hydrolases"/>
    <property type="match status" value="1"/>
</dbReference>
<dbReference type="GO" id="GO:0016887">
    <property type="term" value="F:ATP hydrolysis activity"/>
    <property type="evidence" value="ECO:0007669"/>
    <property type="project" value="InterPro"/>
</dbReference>
<feature type="domain" description="Bacterial type II secretion system protein E" evidence="2">
    <location>
        <begin position="194"/>
        <end position="208"/>
    </location>
</feature>
<dbReference type="SUPFAM" id="SSF52540">
    <property type="entry name" value="P-loop containing nucleoside triphosphate hydrolases"/>
    <property type="match status" value="1"/>
</dbReference>
<proteinExistence type="inferred from homology"/>
<sequence length="353" mass="38782">MLDMKELLAFSVEAKASDVHIAVGIPPKLRINGKLTEVEVPALSPADAAEAIGSTMKDRHKAILQDRGEVDFSFDSPETGRFRVNVFMDKGNMAAAYRRVETQIPRPDQLGIPREVVELYKRKRGLVLVTGPTGSGKSTTLASIINKANENLTDHIITLEDPIEYIHHHNKAIVNQREVGMDTLSYANALRAALREDPDIILVGEMRDLETISTAITAAETGHLVFSTLHTIGAASTIDRIIDIFPTNQQQQVRVQLAMVLEGVISQSLLPIASGNGRVAAFEVMLASPAIRSLIREAKTHQIQSTIQTSRALGMITMDDALYELYASGTVTREVAMTYAQDQQYLRKKINGQ</sequence>
<evidence type="ECO:0000313" key="4">
    <source>
        <dbReference type="Proteomes" id="UP000660047"/>
    </source>
</evidence>
<evidence type="ECO:0000256" key="1">
    <source>
        <dbReference type="ARBA" id="ARBA00006611"/>
    </source>
</evidence>
<dbReference type="RefSeq" id="WP_022217246.1">
    <property type="nucleotide sequence ID" value="NZ_BLYL01000005.1"/>
</dbReference>
<evidence type="ECO:0000259" key="2">
    <source>
        <dbReference type="PROSITE" id="PS00662"/>
    </source>
</evidence>
<evidence type="ECO:0000313" key="3">
    <source>
        <dbReference type="EMBL" id="GFO94125.1"/>
    </source>
</evidence>
<dbReference type="InterPro" id="IPR050921">
    <property type="entry name" value="T4SS_GSP_E_ATPase"/>
</dbReference>
<dbReference type="NCBIfam" id="TIGR01420">
    <property type="entry name" value="pilT_fam"/>
    <property type="match status" value="1"/>
</dbReference>
<accession>A0AAI9K1Z6</accession>
<dbReference type="PROSITE" id="PS00662">
    <property type="entry name" value="T2SP_E"/>
    <property type="match status" value="1"/>
</dbReference>
<gene>
    <name evidence="3" type="ORF">COEU31_11710</name>
</gene>
<dbReference type="AlphaFoldDB" id="A0AAI9K1Z6"/>
<comment type="caution">
    <text evidence="3">The sequence shown here is derived from an EMBL/GenBank/DDBJ whole genome shotgun (WGS) entry which is preliminary data.</text>
</comment>
<dbReference type="SMART" id="SM00382">
    <property type="entry name" value="AAA"/>
    <property type="match status" value="1"/>
</dbReference>
<dbReference type="CDD" id="cd01131">
    <property type="entry name" value="PilT"/>
    <property type="match status" value="1"/>
</dbReference>
<dbReference type="InterPro" id="IPR006321">
    <property type="entry name" value="PilT/PilU"/>
</dbReference>
<dbReference type="Gene3D" id="3.30.450.90">
    <property type="match status" value="1"/>
</dbReference>
<dbReference type="Proteomes" id="UP000660047">
    <property type="component" value="Unassembled WGS sequence"/>
</dbReference>
<comment type="similarity">
    <text evidence="1">Belongs to the GSP E family.</text>
</comment>